<protein>
    <submittedName>
        <fullName evidence="1">Uncharacterized protein</fullName>
    </submittedName>
</protein>
<reference evidence="1" key="2">
    <citation type="submission" date="2006-06" db="EMBL/GenBank/DDBJ databases">
        <authorList>
            <person name="Buell R."/>
            <person name="Wing R.A."/>
            <person name="McCombie W.A."/>
            <person name="Ouyang S."/>
        </authorList>
    </citation>
    <scope>NUCLEOTIDE SEQUENCE</scope>
</reference>
<organism evidence="1">
    <name type="scientific">Oryza sativa subsp. japonica</name>
    <name type="common">Rice</name>
    <dbReference type="NCBI Taxonomy" id="39947"/>
    <lineage>
        <taxon>Eukaryota</taxon>
        <taxon>Viridiplantae</taxon>
        <taxon>Streptophyta</taxon>
        <taxon>Embryophyta</taxon>
        <taxon>Tracheophyta</taxon>
        <taxon>Spermatophyta</taxon>
        <taxon>Magnoliopsida</taxon>
        <taxon>Liliopsida</taxon>
        <taxon>Poales</taxon>
        <taxon>Poaceae</taxon>
        <taxon>BOP clade</taxon>
        <taxon>Oryzoideae</taxon>
        <taxon>Oryzeae</taxon>
        <taxon>Oryzinae</taxon>
        <taxon>Oryza</taxon>
        <taxon>Oryza sativa</taxon>
    </lineage>
</organism>
<sequence length="48" mass="5438">MQTKSISTIKYFPNSEYQTLVTQATRLAFSMFKMLEVAIHLSILLEGG</sequence>
<dbReference type="EMBL" id="DP000009">
    <property type="protein sequence ID" value="ABF97964.1"/>
    <property type="molecule type" value="Genomic_DNA"/>
</dbReference>
<proteinExistence type="predicted"/>
<dbReference type="AlphaFoldDB" id="Q10FU3"/>
<evidence type="ECO:0000313" key="1">
    <source>
        <dbReference type="EMBL" id="ABF97964.1"/>
    </source>
</evidence>
<accession>Q10FU3</accession>
<gene>
    <name evidence="1" type="ordered locus">LOC_Os03g45284</name>
</gene>
<reference evidence="1" key="1">
    <citation type="journal article" date="2005" name="Genome Res.">
        <title>Sequence, annotation, and analysis of synteny between rice chromosome 3 and diverged grass species.</title>
        <authorList>
            <consortium name="Rice Chromosome 3 Sequencing Consortium"/>
            <person name="Buell C.R."/>
            <person name="Yuan Q."/>
            <person name="Ouyang S."/>
            <person name="Liu J."/>
            <person name="Zhu W."/>
            <person name="Wang A."/>
            <person name="Maiti R."/>
            <person name="Haas B."/>
            <person name="Wortman J."/>
            <person name="Pertea M."/>
            <person name="Jones K.M."/>
            <person name="Kim M."/>
            <person name="Overton L."/>
            <person name="Tsitrin T."/>
            <person name="Fadrosh D."/>
            <person name="Bera J."/>
            <person name="Weaver B."/>
            <person name="Jin S."/>
            <person name="Johri S."/>
            <person name="Reardon M."/>
            <person name="Webb K."/>
            <person name="Hill J."/>
            <person name="Moffat K."/>
            <person name="Tallon L."/>
            <person name="Van Aken S."/>
            <person name="Lewis M."/>
            <person name="Utterback T."/>
            <person name="Feldblyum T."/>
            <person name="Zismann V."/>
            <person name="Iobst S."/>
            <person name="Hsiao J."/>
            <person name="de Vazeille A.R."/>
            <person name="Salzberg S.L."/>
            <person name="White O."/>
            <person name="Fraser C."/>
            <person name="Yu Y."/>
            <person name="Kim H."/>
            <person name="Rambo T."/>
            <person name="Currie J."/>
            <person name="Collura K."/>
            <person name="Kernodle-Thompson S."/>
            <person name="Wei F."/>
            <person name="Kudrna K."/>
            <person name="Ammiraju J.S."/>
            <person name="Luo M."/>
            <person name="Goicoechea J.L."/>
            <person name="Wing R.A."/>
            <person name="Henry D."/>
            <person name="Oates R."/>
            <person name="Palmer M."/>
            <person name="Pries G."/>
            <person name="Saski C."/>
            <person name="Simmons J."/>
            <person name="Soderlund C."/>
            <person name="Nelson W."/>
            <person name="de la Bastide M."/>
            <person name="Spiegel L."/>
            <person name="Nascimento L."/>
            <person name="Huang E."/>
            <person name="Preston R."/>
            <person name="Zutavern T."/>
            <person name="Palmer L."/>
            <person name="O'Shaughnessy A."/>
            <person name="Dike S."/>
            <person name="McCombie W.R."/>
            <person name="Minx P."/>
            <person name="Cordum H."/>
            <person name="Wilson R."/>
            <person name="Jin W."/>
            <person name="Lee H.R."/>
            <person name="Jiang J."/>
            <person name="Jackson S."/>
        </authorList>
    </citation>
    <scope>NUCLEOTIDE SEQUENCE [LARGE SCALE GENOMIC DNA]</scope>
</reference>
<name>Q10FU3_ORYSJ</name>